<dbReference type="GO" id="GO:0000045">
    <property type="term" value="P:autophagosome assembly"/>
    <property type="evidence" value="ECO:0007669"/>
    <property type="project" value="TreeGrafter"/>
</dbReference>
<dbReference type="EMBL" id="MCGT01000008">
    <property type="protein sequence ID" value="ORX57611.1"/>
    <property type="molecule type" value="Genomic_DNA"/>
</dbReference>
<dbReference type="PANTHER" id="PTHR43220">
    <property type="match status" value="1"/>
</dbReference>
<evidence type="ECO:0000256" key="4">
    <source>
        <dbReference type="ARBA" id="ARBA00023136"/>
    </source>
</evidence>
<feature type="transmembrane region" description="Helical" evidence="6">
    <location>
        <begin position="89"/>
        <end position="108"/>
    </location>
</feature>
<keyword evidence="2 6" id="KW-0812">Transmembrane</keyword>
<feature type="transmembrane region" description="Helical" evidence="6">
    <location>
        <begin position="120"/>
        <end position="145"/>
    </location>
</feature>
<sequence length="271" mass="30396">MEKPFIPLFFAQPIDVACNCYLSTNHTAALQSPRHRSVIAIFGSSSSTPFNPLSLCLCRADREAVKIPRNLEDLYHLHQVLSQYIDQHFFNVYVTFVTSFLYLQTFSIPGSMWLSVLGGALFNFWLTLLTVCACSAIGASLAFLISSRMGSKAVVYLFGERIEKWNQQLVHHKQHMFNYMIVLRISPLPPNWVVNLGAPHLGISLTTFFWGTFVGVAPLSFIQIQAGAALDRLSSSDKLSIFTPRNIACLFGLAFAALIPVFVRSHSKFRR</sequence>
<dbReference type="STRING" id="101127.A0A1X2GPL8"/>
<comment type="similarity">
    <text evidence="5">Belongs to the TMEM41 family.</text>
</comment>
<evidence type="ECO:0000256" key="2">
    <source>
        <dbReference type="ARBA" id="ARBA00022692"/>
    </source>
</evidence>
<evidence type="ECO:0000313" key="8">
    <source>
        <dbReference type="EMBL" id="ORX57611.1"/>
    </source>
</evidence>
<dbReference type="Pfam" id="PF09335">
    <property type="entry name" value="VTT_dom"/>
    <property type="match status" value="1"/>
</dbReference>
<evidence type="ECO:0000256" key="1">
    <source>
        <dbReference type="ARBA" id="ARBA00004141"/>
    </source>
</evidence>
<feature type="transmembrane region" description="Helical" evidence="6">
    <location>
        <begin position="208"/>
        <end position="230"/>
    </location>
</feature>
<reference evidence="8 9" key="1">
    <citation type="submission" date="2016-07" db="EMBL/GenBank/DDBJ databases">
        <title>Pervasive Adenine N6-methylation of Active Genes in Fungi.</title>
        <authorList>
            <consortium name="DOE Joint Genome Institute"/>
            <person name="Mondo S.J."/>
            <person name="Dannebaum R.O."/>
            <person name="Kuo R.C."/>
            <person name="Labutti K."/>
            <person name="Haridas S."/>
            <person name="Kuo A."/>
            <person name="Salamov A."/>
            <person name="Ahrendt S.R."/>
            <person name="Lipzen A."/>
            <person name="Sullivan W."/>
            <person name="Andreopoulos W.B."/>
            <person name="Clum A."/>
            <person name="Lindquist E."/>
            <person name="Daum C."/>
            <person name="Ramamoorthy G.K."/>
            <person name="Gryganskyi A."/>
            <person name="Culley D."/>
            <person name="Magnuson J.K."/>
            <person name="James T.Y."/>
            <person name="O'Malley M.A."/>
            <person name="Stajich J.E."/>
            <person name="Spatafora J.W."/>
            <person name="Visel A."/>
            <person name="Grigoriev I.V."/>
        </authorList>
    </citation>
    <scope>NUCLEOTIDE SEQUENCE [LARGE SCALE GENOMIC DNA]</scope>
    <source>
        <strain evidence="8 9">NRRL 3301</strain>
    </source>
</reference>
<keyword evidence="9" id="KW-1185">Reference proteome</keyword>
<comment type="subcellular location">
    <subcellularLocation>
        <location evidence="1">Membrane</location>
        <topology evidence="1">Multi-pass membrane protein</topology>
    </subcellularLocation>
</comment>
<feature type="domain" description="VTT" evidence="7">
    <location>
        <begin position="108"/>
        <end position="228"/>
    </location>
</feature>
<keyword evidence="3 6" id="KW-1133">Transmembrane helix</keyword>
<proteinExistence type="inferred from homology"/>
<evidence type="ECO:0000256" key="3">
    <source>
        <dbReference type="ARBA" id="ARBA00022989"/>
    </source>
</evidence>
<feature type="transmembrane region" description="Helical" evidence="6">
    <location>
        <begin position="242"/>
        <end position="263"/>
    </location>
</feature>
<organism evidence="8 9">
    <name type="scientific">Hesseltinella vesiculosa</name>
    <dbReference type="NCBI Taxonomy" id="101127"/>
    <lineage>
        <taxon>Eukaryota</taxon>
        <taxon>Fungi</taxon>
        <taxon>Fungi incertae sedis</taxon>
        <taxon>Mucoromycota</taxon>
        <taxon>Mucoromycotina</taxon>
        <taxon>Mucoromycetes</taxon>
        <taxon>Mucorales</taxon>
        <taxon>Cunninghamellaceae</taxon>
        <taxon>Hesseltinella</taxon>
    </lineage>
</organism>
<evidence type="ECO:0000256" key="6">
    <source>
        <dbReference type="SAM" id="Phobius"/>
    </source>
</evidence>
<comment type="caution">
    <text evidence="8">The sequence shown here is derived from an EMBL/GenBank/DDBJ whole genome shotgun (WGS) entry which is preliminary data.</text>
</comment>
<evidence type="ECO:0000256" key="5">
    <source>
        <dbReference type="ARBA" id="ARBA00025797"/>
    </source>
</evidence>
<dbReference type="InterPro" id="IPR032816">
    <property type="entry name" value="VTT_dom"/>
</dbReference>
<protein>
    <recommendedName>
        <fullName evidence="7">VTT domain-containing protein</fullName>
    </recommendedName>
</protein>
<keyword evidence="4 6" id="KW-0472">Membrane</keyword>
<gene>
    <name evidence="8" type="ORF">DM01DRAFT_272862</name>
</gene>
<dbReference type="PANTHER" id="PTHR43220:SF18">
    <property type="entry name" value="TRANSMEMBRANE PROTEIN 41B"/>
    <property type="match status" value="1"/>
</dbReference>
<dbReference type="AlphaFoldDB" id="A0A1X2GPL8"/>
<dbReference type="Proteomes" id="UP000242146">
    <property type="component" value="Unassembled WGS sequence"/>
</dbReference>
<evidence type="ECO:0000259" key="7">
    <source>
        <dbReference type="Pfam" id="PF09335"/>
    </source>
</evidence>
<dbReference type="OrthoDB" id="3364966at2759"/>
<accession>A0A1X2GPL8</accession>
<name>A0A1X2GPL8_9FUNG</name>
<dbReference type="InterPro" id="IPR045014">
    <property type="entry name" value="TM41A/B"/>
</dbReference>
<evidence type="ECO:0000313" key="9">
    <source>
        <dbReference type="Proteomes" id="UP000242146"/>
    </source>
</evidence>
<dbReference type="GO" id="GO:0005789">
    <property type="term" value="C:endoplasmic reticulum membrane"/>
    <property type="evidence" value="ECO:0007669"/>
    <property type="project" value="TreeGrafter"/>
</dbReference>